<dbReference type="PANTHER" id="PTHR43214">
    <property type="entry name" value="TWO-COMPONENT RESPONSE REGULATOR"/>
    <property type="match status" value="1"/>
</dbReference>
<dbReference type="GO" id="GO:0006355">
    <property type="term" value="P:regulation of DNA-templated transcription"/>
    <property type="evidence" value="ECO:0007669"/>
    <property type="project" value="InterPro"/>
</dbReference>
<keyword evidence="1" id="KW-0238">DNA-binding</keyword>
<dbReference type="Gene3D" id="3.40.50.2300">
    <property type="match status" value="1"/>
</dbReference>
<evidence type="ECO:0000313" key="3">
    <source>
        <dbReference type="EMBL" id="MDH2005585.1"/>
    </source>
</evidence>
<accession>A0AA42W1M0</accession>
<feature type="domain" description="HTH luxR-type" evidence="2">
    <location>
        <begin position="142"/>
        <end position="207"/>
    </location>
</feature>
<gene>
    <name evidence="3" type="ORF">N5J23_08500</name>
</gene>
<dbReference type="SUPFAM" id="SSF46894">
    <property type="entry name" value="C-terminal effector domain of the bipartite response regulators"/>
    <property type="match status" value="1"/>
</dbReference>
<name>A0AA42W1M0_9BURK</name>
<dbReference type="EMBL" id="JAOCJW010000014">
    <property type="protein sequence ID" value="MDH2005585.1"/>
    <property type="molecule type" value="Genomic_DNA"/>
</dbReference>
<evidence type="ECO:0000256" key="1">
    <source>
        <dbReference type="ARBA" id="ARBA00023125"/>
    </source>
</evidence>
<dbReference type="InterPro" id="IPR016032">
    <property type="entry name" value="Sig_transdc_resp-reg_C-effctor"/>
</dbReference>
<organism evidence="3 4">
    <name type="scientific">Comamonas aquatica</name>
    <dbReference type="NCBI Taxonomy" id="225991"/>
    <lineage>
        <taxon>Bacteria</taxon>
        <taxon>Pseudomonadati</taxon>
        <taxon>Pseudomonadota</taxon>
        <taxon>Betaproteobacteria</taxon>
        <taxon>Burkholderiales</taxon>
        <taxon>Comamonadaceae</taxon>
        <taxon>Comamonas</taxon>
    </lineage>
</organism>
<dbReference type="Proteomes" id="UP001161294">
    <property type="component" value="Unassembled WGS sequence"/>
</dbReference>
<dbReference type="InterPro" id="IPR039420">
    <property type="entry name" value="WalR-like"/>
</dbReference>
<reference evidence="3" key="1">
    <citation type="submission" date="2022-09" db="EMBL/GenBank/DDBJ databases">
        <title>Intensive care unit water sources are persistently colonized with multi-drug resistant bacteria and are the site of extensive horizontal gene transfer of antibiotic resistance genes.</title>
        <authorList>
            <person name="Diorio-Toth L."/>
        </authorList>
    </citation>
    <scope>NUCLEOTIDE SEQUENCE</scope>
    <source>
        <strain evidence="3">GD03686</strain>
    </source>
</reference>
<dbReference type="PROSITE" id="PS00622">
    <property type="entry name" value="HTH_LUXR_1"/>
    <property type="match status" value="1"/>
</dbReference>
<dbReference type="InterPro" id="IPR000792">
    <property type="entry name" value="Tscrpt_reg_LuxR_C"/>
</dbReference>
<comment type="caution">
    <text evidence="3">The sequence shown here is derived from an EMBL/GenBank/DDBJ whole genome shotgun (WGS) entry which is preliminary data.</text>
</comment>
<dbReference type="AlphaFoldDB" id="A0AA42W1M0"/>
<dbReference type="SMART" id="SM00421">
    <property type="entry name" value="HTH_LUXR"/>
    <property type="match status" value="1"/>
</dbReference>
<dbReference type="GO" id="GO:0003677">
    <property type="term" value="F:DNA binding"/>
    <property type="evidence" value="ECO:0007669"/>
    <property type="project" value="UniProtKB-KW"/>
</dbReference>
<dbReference type="PANTHER" id="PTHR43214:SF43">
    <property type="entry name" value="TWO-COMPONENT RESPONSE REGULATOR"/>
    <property type="match status" value="1"/>
</dbReference>
<dbReference type="CDD" id="cd06170">
    <property type="entry name" value="LuxR_C_like"/>
    <property type="match status" value="1"/>
</dbReference>
<dbReference type="RefSeq" id="WP_260674777.1">
    <property type="nucleotide sequence ID" value="NZ_CP104279.1"/>
</dbReference>
<dbReference type="PROSITE" id="PS50043">
    <property type="entry name" value="HTH_LUXR_2"/>
    <property type="match status" value="1"/>
</dbReference>
<evidence type="ECO:0000259" key="2">
    <source>
        <dbReference type="PROSITE" id="PS50043"/>
    </source>
</evidence>
<sequence length="208" mass="22892">MQVQPILIVTQEPNLWQSWQSLADSGKTPYRGVSLQDVQHWKRLGNRLVIVDMALLKHAGAEDKWASYFDGLCVLVLSAHMSDAEGQMVLAKGACGYAHTHLQADALALVVSSIESGSIWLGRSLLQKMLQDIDQRLPAAVADDWAQPLSAREAEVARFAAIGHSNAEIGQQLKITERTVRAHLSAVFEKLQVDDRLKLALKVHGIGR</sequence>
<dbReference type="PRINTS" id="PR00038">
    <property type="entry name" value="HTHLUXR"/>
</dbReference>
<proteinExistence type="predicted"/>
<protein>
    <submittedName>
        <fullName evidence="3">Response regulator transcription factor</fullName>
    </submittedName>
</protein>
<dbReference type="Pfam" id="PF00196">
    <property type="entry name" value="GerE"/>
    <property type="match status" value="1"/>
</dbReference>
<evidence type="ECO:0000313" key="4">
    <source>
        <dbReference type="Proteomes" id="UP001161294"/>
    </source>
</evidence>